<keyword evidence="2" id="KW-1185">Reference proteome</keyword>
<dbReference type="InterPro" id="IPR036291">
    <property type="entry name" value="NAD(P)-bd_dom_sf"/>
</dbReference>
<evidence type="ECO:0000313" key="1">
    <source>
        <dbReference type="EMBL" id="PZD97649.1"/>
    </source>
</evidence>
<organism evidence="1 2">
    <name type="scientific">Paenibacillus sambharensis</name>
    <dbReference type="NCBI Taxonomy" id="1803190"/>
    <lineage>
        <taxon>Bacteria</taxon>
        <taxon>Bacillati</taxon>
        <taxon>Bacillota</taxon>
        <taxon>Bacilli</taxon>
        <taxon>Bacillales</taxon>
        <taxon>Paenibacillaceae</taxon>
        <taxon>Paenibacillus</taxon>
    </lineage>
</organism>
<dbReference type="OrthoDB" id="5786478at2"/>
<dbReference type="PANTHER" id="PTHR45458">
    <property type="entry name" value="SHORT-CHAIN DEHYDROGENASE/REDUCTASE SDR"/>
    <property type="match status" value="1"/>
</dbReference>
<dbReference type="PANTHER" id="PTHR45458:SF1">
    <property type="entry name" value="SHORT CHAIN DEHYDROGENASE"/>
    <property type="match status" value="1"/>
</dbReference>
<accession>A0A2W1LG22</accession>
<dbReference type="InterPro" id="IPR052184">
    <property type="entry name" value="SDR_enzymes"/>
</dbReference>
<evidence type="ECO:0000313" key="2">
    <source>
        <dbReference type="Proteomes" id="UP000249522"/>
    </source>
</evidence>
<gene>
    <name evidence="1" type="ORF">DNH61_01910</name>
</gene>
<dbReference type="GO" id="GO:0016616">
    <property type="term" value="F:oxidoreductase activity, acting on the CH-OH group of donors, NAD or NADP as acceptor"/>
    <property type="evidence" value="ECO:0007669"/>
    <property type="project" value="TreeGrafter"/>
</dbReference>
<dbReference type="EMBL" id="QKRB01000010">
    <property type="protein sequence ID" value="PZD97649.1"/>
    <property type="molecule type" value="Genomic_DNA"/>
</dbReference>
<dbReference type="Gene3D" id="3.40.50.720">
    <property type="entry name" value="NAD(P)-binding Rossmann-like Domain"/>
    <property type="match status" value="1"/>
</dbReference>
<dbReference type="RefSeq" id="WP_111145010.1">
    <property type="nucleotide sequence ID" value="NZ_QKRB01000010.1"/>
</dbReference>
<protein>
    <submittedName>
        <fullName evidence="1">Short-chain dehydrogenase</fullName>
    </submittedName>
</protein>
<dbReference type="Proteomes" id="UP000249522">
    <property type="component" value="Unassembled WGS sequence"/>
</dbReference>
<dbReference type="InterPro" id="IPR002347">
    <property type="entry name" value="SDR_fam"/>
</dbReference>
<name>A0A2W1LG22_9BACL</name>
<dbReference type="CDD" id="cd05325">
    <property type="entry name" value="carb_red_sniffer_like_SDR_c"/>
    <property type="match status" value="1"/>
</dbReference>
<dbReference type="Pfam" id="PF00106">
    <property type="entry name" value="adh_short"/>
    <property type="match status" value="1"/>
</dbReference>
<dbReference type="AlphaFoldDB" id="A0A2W1LG22"/>
<dbReference type="PRINTS" id="PR00081">
    <property type="entry name" value="GDHRDH"/>
</dbReference>
<proteinExistence type="predicted"/>
<comment type="caution">
    <text evidence="1">The sequence shown here is derived from an EMBL/GenBank/DDBJ whole genome shotgun (WGS) entry which is preliminary data.</text>
</comment>
<dbReference type="SUPFAM" id="SSF51735">
    <property type="entry name" value="NAD(P)-binding Rossmann-fold domains"/>
    <property type="match status" value="1"/>
</dbReference>
<sequence length="237" mass="26596">MTNKTSYITGCDRGLGLGLARQLLDRGYTVFAGRYMNDWPELDELAGQTDRLHILPLDVTSETSVQEAAAAIRKNTDRLDLLINNAAIFKDRSGDIFGELHFGDMMKLYDTNTLGPLRVTHSVVDLLVKGEDKRLVNISSESGSIANNYRKQEFGYSMSKTAVNMQSVMLQEHLKEYGIKVLAFHPGYVRSYMLGKFNEHAAVEAEDSAKGILKQTLRAHELDGPIYMDYEGNLLPW</sequence>
<reference evidence="1 2" key="1">
    <citation type="submission" date="2018-06" db="EMBL/GenBank/DDBJ databases">
        <title>Paenibacillus imtechensis sp. nov.</title>
        <authorList>
            <person name="Pinnaka A.K."/>
            <person name="Singh H."/>
            <person name="Kaur M."/>
        </authorList>
    </citation>
    <scope>NUCLEOTIDE SEQUENCE [LARGE SCALE GENOMIC DNA]</scope>
    <source>
        <strain evidence="1 2">SMB1</strain>
    </source>
</reference>